<feature type="compositionally biased region" description="Low complexity" evidence="14">
    <location>
        <begin position="859"/>
        <end position="871"/>
    </location>
</feature>
<dbReference type="Pfam" id="PF25398">
    <property type="entry name" value="CUX1_N"/>
    <property type="match status" value="1"/>
</dbReference>
<evidence type="ECO:0000256" key="8">
    <source>
        <dbReference type="ARBA" id="ARBA00023163"/>
    </source>
</evidence>
<feature type="domain" description="Homeobox" evidence="15">
    <location>
        <begin position="1074"/>
        <end position="1134"/>
    </location>
</feature>
<feature type="region of interest" description="Disordered" evidence="14">
    <location>
        <begin position="719"/>
        <end position="765"/>
    </location>
</feature>
<dbReference type="SMART" id="SM00389">
    <property type="entry name" value="HOX"/>
    <property type="match status" value="1"/>
</dbReference>
<feature type="region of interest" description="Disordered" evidence="14">
    <location>
        <begin position="801"/>
        <end position="883"/>
    </location>
</feature>
<dbReference type="SUPFAM" id="SSF46689">
    <property type="entry name" value="Homeodomain-like"/>
    <property type="match status" value="1"/>
</dbReference>
<feature type="compositionally biased region" description="Basic and acidic residues" evidence="14">
    <location>
        <begin position="33"/>
        <end position="53"/>
    </location>
</feature>
<dbReference type="GO" id="GO:0005634">
    <property type="term" value="C:nucleus"/>
    <property type="evidence" value="ECO:0007669"/>
    <property type="project" value="UniProtKB-SubCell"/>
</dbReference>
<feature type="region of interest" description="Disordered" evidence="14">
    <location>
        <begin position="30"/>
        <end position="53"/>
    </location>
</feature>
<keyword evidence="9 10" id="KW-0539">Nucleus</keyword>
<feature type="compositionally biased region" description="Basic and acidic residues" evidence="14">
    <location>
        <begin position="444"/>
        <end position="455"/>
    </location>
</feature>
<sequence length="1387" mass="156061">MAASLQSMVQYWKEFDLQELQKELDTTATELANRQDESDASRKRLVEQSREFKKNTPEDVRKLVAPLLKSFQGEVDFLSKRSKAAEAAFLSIYKKLIDLPDPVSVLEYATTIQKKAQRVVDLEIENKQLRDTLDEYNHEFAEVKNQEVTIKQLRDKLKDCEEKIEATAEARTKEKEKELQRLFADKERYLQETQLAVAKKLGEAEQRVTTLHAALENVQSELFEVKAKYDEATTAKSDEMEMVMSELERANERAAGSERQTEQLRQQLVTVNQNQREGDTTQKSADMEKAIDMLQRSGLEVELAAKEKEISQLVDDVQRLQASLNKMRETTASQVAHLEEELTVKNQAFKYLEEKIKTQQDYEEIKRELNVVKSMEFGGNGEEDAKSKSLETLLLEKNRALQSENTTLKVSNSEISGDSSTPALSENTEAFATMLGEEIAATYHSEEREEQKSPDIRPSSPETAPSPISSKDTCEAESEEKTSPRPPMETQSSVSTNEAIHMPPFPSPFYQFANSHFMANFMGMNLGAIKVDPNNSQGLDTVLVAKTVRELLSIHNIGQRLFAKHVLGLSQGTVSELLSKPKSWDKLTEKGRESYRKMYAWATDERNIVALKAISPKKVNRAVSIPGANSTYPPISIPGANNSYPPVLFTGSQPLVSSVQREDAHTEERIAQILNEAQQAMQIKKAMEQVPVSAYQHQQVAHAMVSSIYKQEMSRLAMMSGHHHPLASPTGTPYSQSDSNLSPTGHRDSETSLRNNINGNGRDSREMVERIYRQELMKLAQAAENAGNMAASSMYQRELQQMARKVHIQEQTEPGEIRRSRSSPDRNSIKMEPPDSTVEDTLNLSINNNNGPIDLSKHGSSAPTTPTSGGSDKSPSTETAHPSGSAFFIVQPKVNGHANGFENNQFAPYSAPECVSPLQRMQNIANSLMSRPHMGMAAAKPLRAVLPAITQEQFDSYATINTDDLVKQVKETLSQYSISQRLFGESVLGLSQGSVSDLLARPKPWHMLTQKGREPFIRMQIFLEDTEAIPKLVASQYHIPPEKLMRSASIPKPNEIAQRRRRSSIDERSYDSSSMPKRPRVFFTEEQKDKLRLAYNQDPYPNQGTIESLAAELNVGVKTVINWFHNHRMRAKQQQHIGSMQVGSNFGDGNSSNPNIKSEPNDDISMHSDISSLSDDTNHMSSSFHGNQPNNQWLFPQFEPAVMQKIAQERSREQQNGCSEESGSQSSEKEETKEVQDDLEDEDESSYPVFNEIDEHSNDEDQNPNQSEPCQNVSPGVNKRKRSNPKYVSEGRELDKTKNMYGGMLKSCVSKDEGVEMDDDDVEKENELGNVDLNYKAQNGQHLNKIVKLQKAIDSPVQDWDEFDNVPSIEKLKKNLQHSPQTGTWEF</sequence>
<dbReference type="InterPro" id="IPR009057">
    <property type="entry name" value="Homeodomain-like_sf"/>
</dbReference>
<keyword evidence="6 10" id="KW-0238">DNA-binding</keyword>
<dbReference type="InterPro" id="IPR001356">
    <property type="entry name" value="HD"/>
</dbReference>
<dbReference type="FunFam" id="1.10.260.40:FF:000027">
    <property type="entry name" value="Homeobox protein cut-like"/>
    <property type="match status" value="1"/>
</dbReference>
<feature type="compositionally biased region" description="Polar residues" evidence="14">
    <location>
        <begin position="1168"/>
        <end position="1193"/>
    </location>
</feature>
<feature type="compositionally biased region" description="Low complexity" evidence="14">
    <location>
        <begin position="1214"/>
        <end position="1226"/>
    </location>
</feature>
<dbReference type="FunFam" id="1.10.260.40:FF:000010">
    <property type="entry name" value="Cut-like homeobox 1a"/>
    <property type="match status" value="1"/>
</dbReference>
<evidence type="ECO:0000256" key="13">
    <source>
        <dbReference type="SAM" id="Coils"/>
    </source>
</evidence>
<feature type="compositionally biased region" description="Polar residues" evidence="14">
    <location>
        <begin position="839"/>
        <end position="851"/>
    </location>
</feature>
<dbReference type="CDD" id="cd00086">
    <property type="entry name" value="homeodomain"/>
    <property type="match status" value="1"/>
</dbReference>
<feature type="coiled-coil region" evidence="13">
    <location>
        <begin position="296"/>
        <end position="330"/>
    </location>
</feature>
<dbReference type="PROSITE" id="PS51042">
    <property type="entry name" value="CUT"/>
    <property type="match status" value="2"/>
</dbReference>
<keyword evidence="5 13" id="KW-0175">Coiled coil</keyword>
<feature type="compositionally biased region" description="Polar residues" evidence="14">
    <location>
        <begin position="460"/>
        <end position="471"/>
    </location>
</feature>
<dbReference type="Gene3D" id="1.10.10.60">
    <property type="entry name" value="Homeodomain-like"/>
    <property type="match status" value="1"/>
</dbReference>
<dbReference type="PANTHER" id="PTHR14043:SF2">
    <property type="entry name" value="HOMEOBOX PROTEIN CUT"/>
    <property type="match status" value="1"/>
</dbReference>
<feature type="region of interest" description="Disordered" evidence="14">
    <location>
        <begin position="1140"/>
        <end position="1193"/>
    </location>
</feature>
<dbReference type="GO" id="GO:0000981">
    <property type="term" value="F:DNA-binding transcription factor activity, RNA polymerase II-specific"/>
    <property type="evidence" value="ECO:0007669"/>
    <property type="project" value="InterPro"/>
</dbReference>
<feature type="domain" description="CUT" evidence="16">
    <location>
        <begin position="951"/>
        <end position="1038"/>
    </location>
</feature>
<dbReference type="Proteomes" id="UP000507470">
    <property type="component" value="Unassembled WGS sequence"/>
</dbReference>
<evidence type="ECO:0000256" key="4">
    <source>
        <dbReference type="ARBA" id="ARBA00023015"/>
    </source>
</evidence>
<feature type="compositionally biased region" description="Polar residues" evidence="14">
    <location>
        <begin position="752"/>
        <end position="761"/>
    </location>
</feature>
<evidence type="ECO:0000256" key="2">
    <source>
        <dbReference type="ARBA" id="ARBA00008190"/>
    </source>
</evidence>
<evidence type="ECO:0000256" key="11">
    <source>
        <dbReference type="RuleBase" id="RU000682"/>
    </source>
</evidence>
<organism evidence="17 18">
    <name type="scientific">Mytilus coruscus</name>
    <name type="common">Sea mussel</name>
    <dbReference type="NCBI Taxonomy" id="42192"/>
    <lineage>
        <taxon>Eukaryota</taxon>
        <taxon>Metazoa</taxon>
        <taxon>Spiralia</taxon>
        <taxon>Lophotrochozoa</taxon>
        <taxon>Mollusca</taxon>
        <taxon>Bivalvia</taxon>
        <taxon>Autobranchia</taxon>
        <taxon>Pteriomorphia</taxon>
        <taxon>Mytilida</taxon>
        <taxon>Mytiloidea</taxon>
        <taxon>Mytilidae</taxon>
        <taxon>Mytilinae</taxon>
        <taxon>Mytilus</taxon>
    </lineage>
</organism>
<dbReference type="PROSITE" id="PS50071">
    <property type="entry name" value="HOMEOBOX_2"/>
    <property type="match status" value="1"/>
</dbReference>
<feature type="compositionally biased region" description="Polar residues" evidence="14">
    <location>
        <begin position="1263"/>
        <end position="1275"/>
    </location>
</feature>
<feature type="compositionally biased region" description="Polar residues" evidence="14">
    <location>
        <begin position="729"/>
        <end position="743"/>
    </location>
</feature>
<keyword evidence="4 12" id="KW-0805">Transcription regulation</keyword>
<dbReference type="InterPro" id="IPR010982">
    <property type="entry name" value="Lambda_DNA-bd_dom_sf"/>
</dbReference>
<comment type="similarity">
    <text evidence="2 12">Belongs to the CUT homeobox family.</text>
</comment>
<reference evidence="17 18" key="1">
    <citation type="submission" date="2020-06" db="EMBL/GenBank/DDBJ databases">
        <authorList>
            <person name="Li R."/>
            <person name="Bekaert M."/>
        </authorList>
    </citation>
    <scope>NUCLEOTIDE SEQUENCE [LARGE SCALE GENOMIC DNA]</scope>
    <source>
        <strain evidence="18">wild</strain>
    </source>
</reference>
<keyword evidence="7 10" id="KW-0371">Homeobox</keyword>
<feature type="compositionally biased region" description="Polar residues" evidence="14">
    <location>
        <begin position="489"/>
        <end position="498"/>
    </location>
</feature>
<dbReference type="Gene3D" id="1.10.260.40">
    <property type="entry name" value="lambda repressor-like DNA-binding domains"/>
    <property type="match status" value="2"/>
</dbReference>
<keyword evidence="8 12" id="KW-0804">Transcription</keyword>
<feature type="region of interest" description="Disordered" evidence="14">
    <location>
        <begin position="444"/>
        <end position="500"/>
    </location>
</feature>
<evidence type="ECO:0000256" key="12">
    <source>
        <dbReference type="RuleBase" id="RU361129"/>
    </source>
</evidence>
<dbReference type="GO" id="GO:0000977">
    <property type="term" value="F:RNA polymerase II transcription regulatory region sequence-specific DNA binding"/>
    <property type="evidence" value="ECO:0007669"/>
    <property type="project" value="TreeGrafter"/>
</dbReference>
<dbReference type="Pfam" id="PF02376">
    <property type="entry name" value="CUT"/>
    <property type="match status" value="2"/>
</dbReference>
<dbReference type="InterPro" id="IPR017970">
    <property type="entry name" value="Homeobox_CS"/>
</dbReference>
<proteinExistence type="inferred from homology"/>
<dbReference type="OrthoDB" id="10257567at2759"/>
<feature type="DNA-binding region" description="Homeobox" evidence="10">
    <location>
        <begin position="1076"/>
        <end position="1135"/>
    </location>
</feature>
<feature type="region of interest" description="Disordered" evidence="14">
    <location>
        <begin position="1046"/>
        <end position="1077"/>
    </location>
</feature>
<evidence type="ECO:0000256" key="1">
    <source>
        <dbReference type="ARBA" id="ARBA00004123"/>
    </source>
</evidence>
<evidence type="ECO:0000256" key="3">
    <source>
        <dbReference type="ARBA" id="ARBA00022737"/>
    </source>
</evidence>
<evidence type="ECO:0000256" key="14">
    <source>
        <dbReference type="SAM" id="MobiDB-lite"/>
    </source>
</evidence>
<keyword evidence="3" id="KW-0677">Repeat</keyword>
<feature type="coiled-coil region" evidence="13">
    <location>
        <begin position="112"/>
        <end position="267"/>
    </location>
</feature>
<comment type="subcellular location">
    <subcellularLocation>
        <location evidence="1 10 11">Nucleus</location>
    </subcellularLocation>
</comment>
<feature type="compositionally biased region" description="Basic and acidic residues" evidence="14">
    <location>
        <begin position="807"/>
        <end position="833"/>
    </location>
</feature>
<feature type="compositionally biased region" description="Basic and acidic residues" evidence="14">
    <location>
        <begin position="1289"/>
        <end position="1298"/>
    </location>
</feature>
<protein>
    <recommendedName>
        <fullName evidence="12">DNA-binding protein SATB</fullName>
    </recommendedName>
    <alternativeName>
        <fullName evidence="12">Special AT-rich sequence-binding protein</fullName>
    </alternativeName>
</protein>
<feature type="compositionally biased region" description="Basic and acidic residues" evidence="14">
    <location>
        <begin position="1227"/>
        <end position="1236"/>
    </location>
</feature>
<evidence type="ECO:0000313" key="17">
    <source>
        <dbReference type="EMBL" id="CAC5422305.1"/>
    </source>
</evidence>
<dbReference type="SMART" id="SM01109">
    <property type="entry name" value="CUT"/>
    <property type="match status" value="2"/>
</dbReference>
<keyword evidence="18" id="KW-1185">Reference proteome</keyword>
<dbReference type="InterPro" id="IPR003350">
    <property type="entry name" value="CUT_dom"/>
</dbReference>
<evidence type="ECO:0000313" key="18">
    <source>
        <dbReference type="Proteomes" id="UP000507470"/>
    </source>
</evidence>
<evidence type="ECO:0000259" key="16">
    <source>
        <dbReference type="PROSITE" id="PS51042"/>
    </source>
</evidence>
<accession>A0A6J8ES43</accession>
<dbReference type="InterPro" id="IPR057476">
    <property type="entry name" value="Cux_N"/>
</dbReference>
<evidence type="ECO:0000256" key="9">
    <source>
        <dbReference type="ARBA" id="ARBA00023242"/>
    </source>
</evidence>
<dbReference type="PANTHER" id="PTHR14043">
    <property type="entry name" value="CCAAT DISPLACEMENT PROTEIN-RELATED"/>
    <property type="match status" value="1"/>
</dbReference>
<evidence type="ECO:0000256" key="10">
    <source>
        <dbReference type="PROSITE-ProRule" id="PRU00108"/>
    </source>
</evidence>
<feature type="domain" description="CUT" evidence="16">
    <location>
        <begin position="530"/>
        <end position="617"/>
    </location>
</feature>
<feature type="region of interest" description="Disordered" evidence="14">
    <location>
        <begin position="1206"/>
        <end position="1299"/>
    </location>
</feature>
<dbReference type="EMBL" id="CACVKT020009543">
    <property type="protein sequence ID" value="CAC5422305.1"/>
    <property type="molecule type" value="Genomic_DNA"/>
</dbReference>
<dbReference type="SUPFAM" id="SSF47413">
    <property type="entry name" value="lambda repressor-like DNA-binding domains"/>
    <property type="match status" value="2"/>
</dbReference>
<evidence type="ECO:0000256" key="6">
    <source>
        <dbReference type="ARBA" id="ARBA00023125"/>
    </source>
</evidence>
<name>A0A6J8ES43_MYTCO</name>
<evidence type="ECO:0000256" key="5">
    <source>
        <dbReference type="ARBA" id="ARBA00023054"/>
    </source>
</evidence>
<evidence type="ECO:0000256" key="7">
    <source>
        <dbReference type="ARBA" id="ARBA00023155"/>
    </source>
</evidence>
<dbReference type="Pfam" id="PF00046">
    <property type="entry name" value="Homeodomain"/>
    <property type="match status" value="1"/>
</dbReference>
<dbReference type="PROSITE" id="PS00027">
    <property type="entry name" value="HOMEOBOX_1"/>
    <property type="match status" value="1"/>
</dbReference>
<evidence type="ECO:0000259" key="15">
    <source>
        <dbReference type="PROSITE" id="PS50071"/>
    </source>
</evidence>
<gene>
    <name evidence="17" type="ORF">MCOR_54359</name>
</gene>
<feature type="compositionally biased region" description="Polar residues" evidence="14">
    <location>
        <begin position="873"/>
        <end position="882"/>
    </location>
</feature>
<feature type="compositionally biased region" description="Polar residues" evidence="14">
    <location>
        <begin position="1140"/>
        <end position="1158"/>
    </location>
</feature>